<dbReference type="InterPro" id="IPR029787">
    <property type="entry name" value="Nucleotide_cyclase"/>
</dbReference>
<evidence type="ECO:0000256" key="2">
    <source>
        <dbReference type="SAM" id="Phobius"/>
    </source>
</evidence>
<feature type="domain" description="GGDEF" evidence="3">
    <location>
        <begin position="245"/>
        <end position="375"/>
    </location>
</feature>
<feature type="transmembrane region" description="Helical" evidence="2">
    <location>
        <begin position="171"/>
        <end position="189"/>
    </location>
</feature>
<dbReference type="RefSeq" id="WP_146833650.1">
    <property type="nucleotide sequence ID" value="NZ_BJVQ01000005.1"/>
</dbReference>
<keyword evidence="6" id="KW-1185">Reference proteome</keyword>
<gene>
    <name evidence="4" type="ORF">CHO01_07030</name>
    <name evidence="5" type="ORF">HNR08_003062</name>
</gene>
<reference evidence="5 7" key="2">
    <citation type="submission" date="2020-08" db="EMBL/GenBank/DDBJ databases">
        <title>Sequencing the genomes of 1000 actinobacteria strains.</title>
        <authorList>
            <person name="Klenk H.-P."/>
        </authorList>
    </citation>
    <scope>NUCLEOTIDE SEQUENCE [LARGE SCALE GENOMIC DNA]</scope>
    <source>
        <strain evidence="5 7">DSM 9581</strain>
    </source>
</reference>
<dbReference type="GO" id="GO:0043709">
    <property type="term" value="P:cell adhesion involved in single-species biofilm formation"/>
    <property type="evidence" value="ECO:0007669"/>
    <property type="project" value="TreeGrafter"/>
</dbReference>
<comment type="caution">
    <text evidence="4">The sequence shown here is derived from an EMBL/GenBank/DDBJ whole genome shotgun (WGS) entry which is preliminary data.</text>
</comment>
<dbReference type="SUPFAM" id="SSF55073">
    <property type="entry name" value="Nucleotide cyclase"/>
    <property type="match status" value="1"/>
</dbReference>
<reference evidence="4 6" key="1">
    <citation type="submission" date="2019-07" db="EMBL/GenBank/DDBJ databases">
        <title>Whole genome shotgun sequence of Cellulomonas hominis NBRC 16055.</title>
        <authorList>
            <person name="Hosoyama A."/>
            <person name="Uohara A."/>
            <person name="Ohji S."/>
            <person name="Ichikawa N."/>
        </authorList>
    </citation>
    <scope>NUCLEOTIDE SEQUENCE [LARGE SCALE GENOMIC DNA]</scope>
    <source>
        <strain evidence="4 6">NBRC 16055</strain>
    </source>
</reference>
<dbReference type="PROSITE" id="PS50887">
    <property type="entry name" value="GGDEF"/>
    <property type="match status" value="1"/>
</dbReference>
<dbReference type="GO" id="GO:1902201">
    <property type="term" value="P:negative regulation of bacterial-type flagellum-dependent cell motility"/>
    <property type="evidence" value="ECO:0007669"/>
    <property type="project" value="TreeGrafter"/>
</dbReference>
<sequence length="418" mass="44309">MSAPSPAPRDLPVARRSGDPTLGLIRRVLLVCLAGGALAVVAVLVVRWEDPLLRGVSPLLLVVLLLFGWVVLRRPRATVPVSRVVLTGLDLLWLATMASRLVTEAGGGWDALFPTTFMGLALFVVIGYLVYPTRFAVLHAGLLVLAVLGVGLVALAAGPDDGERGAHAVDLGRYAVYLAVLAAMVWVLSRTKEHATRAFLVAEHASAEAASMREMAYRDALTGAANRRRLEDELAYQARVVGSGLDVALVYLDLDRFKLVNDTLGHAVGDRVLVTVARALEQQVRSGDLVARLGGEEFVVVAPGMALADAREMAERLRTALPRAVSRAVDVHVTASLGVTALHADEEPARAIERVDALMYRAKRGGRDRVEVGDADDADAATDPADVQPASRSRGQDGGSSTPGAPAARDEEGAAWPT</sequence>
<dbReference type="CDD" id="cd01949">
    <property type="entry name" value="GGDEF"/>
    <property type="match status" value="1"/>
</dbReference>
<feature type="transmembrane region" description="Helical" evidence="2">
    <location>
        <begin position="24"/>
        <end position="46"/>
    </location>
</feature>
<dbReference type="InterPro" id="IPR043128">
    <property type="entry name" value="Rev_trsase/Diguanyl_cyclase"/>
</dbReference>
<dbReference type="Proteomes" id="UP000564629">
    <property type="component" value="Unassembled WGS sequence"/>
</dbReference>
<dbReference type="PANTHER" id="PTHR45138:SF9">
    <property type="entry name" value="DIGUANYLATE CYCLASE DGCM-RELATED"/>
    <property type="match status" value="1"/>
</dbReference>
<dbReference type="PANTHER" id="PTHR45138">
    <property type="entry name" value="REGULATORY COMPONENTS OF SENSORY TRANSDUCTION SYSTEM"/>
    <property type="match status" value="1"/>
</dbReference>
<dbReference type="GO" id="GO:0052621">
    <property type="term" value="F:diguanylate cyclase activity"/>
    <property type="evidence" value="ECO:0007669"/>
    <property type="project" value="TreeGrafter"/>
</dbReference>
<evidence type="ECO:0000313" key="5">
    <source>
        <dbReference type="EMBL" id="MBB5474326.1"/>
    </source>
</evidence>
<keyword evidence="2" id="KW-1133">Transmembrane helix</keyword>
<dbReference type="EMBL" id="BJVQ01000005">
    <property type="protein sequence ID" value="GEL45587.1"/>
    <property type="molecule type" value="Genomic_DNA"/>
</dbReference>
<evidence type="ECO:0000313" key="6">
    <source>
        <dbReference type="Proteomes" id="UP000321723"/>
    </source>
</evidence>
<feature type="transmembrane region" description="Helical" evidence="2">
    <location>
        <begin position="137"/>
        <end position="159"/>
    </location>
</feature>
<feature type="region of interest" description="Disordered" evidence="1">
    <location>
        <begin position="367"/>
        <end position="418"/>
    </location>
</feature>
<accession>A0A511FBC9</accession>
<name>A0A511FBC9_9CELL</name>
<dbReference type="GO" id="GO:0005886">
    <property type="term" value="C:plasma membrane"/>
    <property type="evidence" value="ECO:0007669"/>
    <property type="project" value="TreeGrafter"/>
</dbReference>
<feature type="transmembrane region" description="Helical" evidence="2">
    <location>
        <begin position="84"/>
        <end position="103"/>
    </location>
</feature>
<feature type="transmembrane region" description="Helical" evidence="2">
    <location>
        <begin position="109"/>
        <end position="130"/>
    </location>
</feature>
<dbReference type="InterPro" id="IPR000160">
    <property type="entry name" value="GGDEF_dom"/>
</dbReference>
<dbReference type="NCBIfam" id="TIGR00254">
    <property type="entry name" value="GGDEF"/>
    <property type="match status" value="1"/>
</dbReference>
<evidence type="ECO:0000313" key="4">
    <source>
        <dbReference type="EMBL" id="GEL45587.1"/>
    </source>
</evidence>
<dbReference type="FunFam" id="3.30.70.270:FF:000001">
    <property type="entry name" value="Diguanylate cyclase domain protein"/>
    <property type="match status" value="1"/>
</dbReference>
<organism evidence="4 6">
    <name type="scientific">Cellulomonas hominis</name>
    <dbReference type="NCBI Taxonomy" id="156981"/>
    <lineage>
        <taxon>Bacteria</taxon>
        <taxon>Bacillati</taxon>
        <taxon>Actinomycetota</taxon>
        <taxon>Actinomycetes</taxon>
        <taxon>Micrococcales</taxon>
        <taxon>Cellulomonadaceae</taxon>
        <taxon>Cellulomonas</taxon>
    </lineage>
</organism>
<keyword evidence="2" id="KW-0812">Transmembrane</keyword>
<dbReference type="InterPro" id="IPR050469">
    <property type="entry name" value="Diguanylate_Cyclase"/>
</dbReference>
<feature type="transmembrane region" description="Helical" evidence="2">
    <location>
        <begin position="52"/>
        <end position="72"/>
    </location>
</feature>
<dbReference type="Proteomes" id="UP000321723">
    <property type="component" value="Unassembled WGS sequence"/>
</dbReference>
<protein>
    <submittedName>
        <fullName evidence="5">Diguanylate cyclase (GGDEF)-like protein</fullName>
    </submittedName>
</protein>
<keyword evidence="2" id="KW-0472">Membrane</keyword>
<dbReference type="AlphaFoldDB" id="A0A511FBC9"/>
<dbReference type="Gene3D" id="3.30.70.270">
    <property type="match status" value="1"/>
</dbReference>
<dbReference type="EMBL" id="JACHDN010000001">
    <property type="protein sequence ID" value="MBB5474326.1"/>
    <property type="molecule type" value="Genomic_DNA"/>
</dbReference>
<evidence type="ECO:0000313" key="7">
    <source>
        <dbReference type="Proteomes" id="UP000564629"/>
    </source>
</evidence>
<evidence type="ECO:0000256" key="1">
    <source>
        <dbReference type="SAM" id="MobiDB-lite"/>
    </source>
</evidence>
<proteinExistence type="predicted"/>
<dbReference type="Pfam" id="PF00990">
    <property type="entry name" value="GGDEF"/>
    <property type="match status" value="1"/>
</dbReference>
<evidence type="ECO:0000259" key="3">
    <source>
        <dbReference type="PROSITE" id="PS50887"/>
    </source>
</evidence>
<dbReference type="SMART" id="SM00267">
    <property type="entry name" value="GGDEF"/>
    <property type="match status" value="1"/>
</dbReference>
<dbReference type="OrthoDB" id="23692at2"/>